<evidence type="ECO:0000313" key="2">
    <source>
        <dbReference type="Proteomes" id="UP000621447"/>
    </source>
</evidence>
<keyword evidence="2" id="KW-1185">Reference proteome</keyword>
<accession>A0ABX2JIS1</accession>
<proteinExistence type="predicted"/>
<dbReference type="EMBL" id="JABULH010000009">
    <property type="protein sequence ID" value="NTS66530.1"/>
    <property type="molecule type" value="Genomic_DNA"/>
</dbReference>
<protein>
    <submittedName>
        <fullName evidence="1">Uncharacterized protein</fullName>
    </submittedName>
</protein>
<dbReference type="RefSeq" id="WP_174195110.1">
    <property type="nucleotide sequence ID" value="NZ_JABULH010000009.1"/>
</dbReference>
<dbReference type="Proteomes" id="UP000621447">
    <property type="component" value="Unassembled WGS sequence"/>
</dbReference>
<reference evidence="1 2" key="1">
    <citation type="submission" date="2020-06" db="EMBL/GenBank/DDBJ databases">
        <title>Sphingomonas hominis sp. nov., a member of the Sphingomonas, isolated from the hair of a 22-year-old girl.</title>
        <authorList>
            <person name="Zhang D.-F."/>
            <person name="Cui X.-W."/>
        </authorList>
    </citation>
    <scope>NUCLEOTIDE SEQUENCE [LARGE SCALE GENOMIC DNA]</scope>
    <source>
        <strain evidence="1 2">HHU CXW</strain>
    </source>
</reference>
<comment type="caution">
    <text evidence="1">The sequence shown here is derived from an EMBL/GenBank/DDBJ whole genome shotgun (WGS) entry which is preliminary data.</text>
</comment>
<gene>
    <name evidence="1" type="ORF">HRV97_15370</name>
</gene>
<sequence length="315" mass="35307">MAMWWGKRGNPEATEDREWADAIAGCLALKPNYYPAIHPDKHIPSARLALLQDLVVPGPDARDHPAVIVLSTLVEGGEAYEAEVPVRLIRGVAQSKGKIVFDLGRLPETMDLLDKSRTGPESFGPLNRRQYARLCGAIKRESGAIDESGRVKLDFQTWDGCYIVRNSGAARRLALWCRLQNYYPKDINAPGPKLTVQAWVTPKALNEANMFFFREHSRILFLMHDPALEAAIAQLRSLDPNYLYLPPAVPPRADDADRPAAIVLPMLHRVAPSRVGQSVLLQHWAAELFDVGRYLAERCATYNSENSRLFFPDRD</sequence>
<evidence type="ECO:0000313" key="1">
    <source>
        <dbReference type="EMBL" id="NTS66530.1"/>
    </source>
</evidence>
<name>A0ABX2JIS1_9SPHN</name>
<organism evidence="1 2">
    <name type="scientific">Sphingomonas hominis</name>
    <dbReference type="NCBI Taxonomy" id="2741495"/>
    <lineage>
        <taxon>Bacteria</taxon>
        <taxon>Pseudomonadati</taxon>
        <taxon>Pseudomonadota</taxon>
        <taxon>Alphaproteobacteria</taxon>
        <taxon>Sphingomonadales</taxon>
        <taxon>Sphingomonadaceae</taxon>
        <taxon>Sphingomonas</taxon>
    </lineage>
</organism>